<evidence type="ECO:0000256" key="4">
    <source>
        <dbReference type="ARBA" id="ARBA00023242"/>
    </source>
</evidence>
<evidence type="ECO:0000256" key="2">
    <source>
        <dbReference type="ARBA" id="ARBA00023125"/>
    </source>
</evidence>
<reference evidence="9 10" key="1">
    <citation type="journal article" date="2016" name="Genome Biol. Evol.">
        <title>Divergent and convergent evolution of fungal pathogenicity.</title>
        <authorList>
            <person name="Shang Y."/>
            <person name="Xiao G."/>
            <person name="Zheng P."/>
            <person name="Cen K."/>
            <person name="Zhan S."/>
            <person name="Wang C."/>
        </authorList>
    </citation>
    <scope>NUCLEOTIDE SEQUENCE [LARGE SCALE GENOMIC DNA]</scope>
    <source>
        <strain evidence="9 10">RCEF 4871</strain>
    </source>
</reference>
<accession>A0A167BS48</accession>
<dbReference type="STRING" id="1081105.A0A167BS48"/>
<feature type="region of interest" description="Disordered" evidence="7">
    <location>
        <begin position="416"/>
        <end position="516"/>
    </location>
</feature>
<feature type="compositionally biased region" description="Polar residues" evidence="7">
    <location>
        <begin position="150"/>
        <end position="168"/>
    </location>
</feature>
<keyword evidence="3 5" id="KW-0371">Homeobox</keyword>
<dbReference type="AlphaFoldDB" id="A0A167BS48"/>
<evidence type="ECO:0000256" key="5">
    <source>
        <dbReference type="PROSITE-ProRule" id="PRU00108"/>
    </source>
</evidence>
<dbReference type="Proteomes" id="UP000243498">
    <property type="component" value="Unassembled WGS sequence"/>
</dbReference>
<evidence type="ECO:0000313" key="9">
    <source>
        <dbReference type="EMBL" id="OAA40359.1"/>
    </source>
</evidence>
<feature type="region of interest" description="Disordered" evidence="7">
    <location>
        <begin position="1"/>
        <end position="46"/>
    </location>
</feature>
<feature type="region of interest" description="Disordered" evidence="7">
    <location>
        <begin position="139"/>
        <end position="188"/>
    </location>
</feature>
<dbReference type="PROSITE" id="PS50071">
    <property type="entry name" value="HOMEOBOX_2"/>
    <property type="match status" value="1"/>
</dbReference>
<feature type="compositionally biased region" description="Basic and acidic residues" evidence="7">
    <location>
        <begin position="419"/>
        <end position="440"/>
    </location>
</feature>
<dbReference type="GO" id="GO:0000981">
    <property type="term" value="F:DNA-binding transcription factor activity, RNA polymerase II-specific"/>
    <property type="evidence" value="ECO:0007669"/>
    <property type="project" value="TreeGrafter"/>
</dbReference>
<dbReference type="PANTHER" id="PTHR24208:SF166">
    <property type="entry name" value="LIM HOMEOBOX TRANSCRIPTION FACTOR 1 ALPHA, ISOFORM B"/>
    <property type="match status" value="1"/>
</dbReference>
<dbReference type="InterPro" id="IPR050453">
    <property type="entry name" value="LIM_Homeobox_TF"/>
</dbReference>
<feature type="domain" description="Homeobox" evidence="8">
    <location>
        <begin position="213"/>
        <end position="274"/>
    </location>
</feature>
<keyword evidence="10" id="KW-1185">Reference proteome</keyword>
<evidence type="ECO:0000259" key="8">
    <source>
        <dbReference type="PROSITE" id="PS50071"/>
    </source>
</evidence>
<dbReference type="GO" id="GO:0005634">
    <property type="term" value="C:nucleus"/>
    <property type="evidence" value="ECO:0007669"/>
    <property type="project" value="UniProtKB-SubCell"/>
</dbReference>
<evidence type="ECO:0000256" key="3">
    <source>
        <dbReference type="ARBA" id="ARBA00023155"/>
    </source>
</evidence>
<organism evidence="9 10">
    <name type="scientific">Metarhizium rileyi (strain RCEF 4871)</name>
    <name type="common">Nomuraea rileyi</name>
    <dbReference type="NCBI Taxonomy" id="1649241"/>
    <lineage>
        <taxon>Eukaryota</taxon>
        <taxon>Fungi</taxon>
        <taxon>Dikarya</taxon>
        <taxon>Ascomycota</taxon>
        <taxon>Pezizomycotina</taxon>
        <taxon>Sordariomycetes</taxon>
        <taxon>Hypocreomycetidae</taxon>
        <taxon>Hypocreales</taxon>
        <taxon>Clavicipitaceae</taxon>
        <taxon>Metarhizium</taxon>
    </lineage>
</organism>
<dbReference type="Pfam" id="PF00046">
    <property type="entry name" value="Homeodomain"/>
    <property type="match status" value="1"/>
</dbReference>
<dbReference type="InterPro" id="IPR001356">
    <property type="entry name" value="HD"/>
</dbReference>
<protein>
    <submittedName>
        <fullName evidence="9">Homeodomain-related protein</fullName>
    </submittedName>
</protein>
<gene>
    <name evidence="9" type="ORF">NOR_05920</name>
</gene>
<feature type="compositionally biased region" description="Polar residues" evidence="7">
    <location>
        <begin position="100"/>
        <end position="113"/>
    </location>
</feature>
<feature type="compositionally biased region" description="Polar residues" evidence="7">
    <location>
        <begin position="15"/>
        <end position="39"/>
    </location>
</feature>
<keyword evidence="4 5" id="KW-0539">Nucleus</keyword>
<feature type="DNA-binding region" description="Homeobox" evidence="5">
    <location>
        <begin position="215"/>
        <end position="275"/>
    </location>
</feature>
<dbReference type="GO" id="GO:0000977">
    <property type="term" value="F:RNA polymerase II transcription regulatory region sequence-specific DNA binding"/>
    <property type="evidence" value="ECO:0007669"/>
    <property type="project" value="TreeGrafter"/>
</dbReference>
<feature type="compositionally biased region" description="Basic and acidic residues" evidence="7">
    <location>
        <begin position="169"/>
        <end position="178"/>
    </location>
</feature>
<evidence type="ECO:0000256" key="7">
    <source>
        <dbReference type="SAM" id="MobiDB-lite"/>
    </source>
</evidence>
<evidence type="ECO:0000256" key="6">
    <source>
        <dbReference type="RuleBase" id="RU000682"/>
    </source>
</evidence>
<dbReference type="OrthoDB" id="6159439at2759"/>
<comment type="caution">
    <text evidence="9">The sequence shown here is derived from an EMBL/GenBank/DDBJ whole genome shotgun (WGS) entry which is preliminary data.</text>
</comment>
<dbReference type="PANTHER" id="PTHR24208">
    <property type="entry name" value="LIM/HOMEOBOX PROTEIN LHX"/>
    <property type="match status" value="1"/>
</dbReference>
<feature type="region of interest" description="Disordered" evidence="7">
    <location>
        <begin position="61"/>
        <end position="119"/>
    </location>
</feature>
<name>A0A167BS48_METRR</name>
<evidence type="ECO:0000313" key="10">
    <source>
        <dbReference type="Proteomes" id="UP000243498"/>
    </source>
</evidence>
<feature type="compositionally biased region" description="Polar residues" evidence="7">
    <location>
        <begin position="484"/>
        <end position="516"/>
    </location>
</feature>
<comment type="subcellular location">
    <subcellularLocation>
        <location evidence="1 5 6">Nucleus</location>
    </subcellularLocation>
</comment>
<keyword evidence="2 5" id="KW-0238">DNA-binding</keyword>
<dbReference type="OMA" id="SHHRSEM"/>
<dbReference type="Gene3D" id="1.10.10.60">
    <property type="entry name" value="Homeodomain-like"/>
    <property type="match status" value="1"/>
</dbReference>
<dbReference type="SMART" id="SM00389">
    <property type="entry name" value="HOX"/>
    <property type="match status" value="1"/>
</dbReference>
<evidence type="ECO:0000256" key="1">
    <source>
        <dbReference type="ARBA" id="ARBA00004123"/>
    </source>
</evidence>
<proteinExistence type="predicted"/>
<feature type="compositionally biased region" description="Polar residues" evidence="7">
    <location>
        <begin position="449"/>
        <end position="474"/>
    </location>
</feature>
<dbReference type="CDD" id="cd00086">
    <property type="entry name" value="homeodomain"/>
    <property type="match status" value="1"/>
</dbReference>
<dbReference type="SUPFAM" id="SSF46689">
    <property type="entry name" value="Homeodomain-like"/>
    <property type="match status" value="1"/>
</dbReference>
<feature type="compositionally biased region" description="Polar residues" evidence="7">
    <location>
        <begin position="61"/>
        <end position="89"/>
    </location>
</feature>
<dbReference type="EMBL" id="AZHC01000019">
    <property type="protein sequence ID" value="OAA40359.1"/>
    <property type="molecule type" value="Genomic_DNA"/>
</dbReference>
<dbReference type="InterPro" id="IPR009057">
    <property type="entry name" value="Homeodomain-like_sf"/>
</dbReference>
<sequence>MLITRLCNATDHGRWNSNPYSRLPSRPQSPRMSEKQSLPSPLEPEWQGQYSYYPHVETDSYQRSSADKVNSLSRHSTKAATSFGHQLQTGEFKRDGDTPDTVSRNGSANQQGNRLVPSLHDTTNTCLKLLDTVSRDNLGTESFQYPRPTDASSNLYRSRGDQTPGTDLSHSDRDDKEQSLSQDADFDVFDEDGDDIDRGIHDSRLTAAERLAARRKMKRFRLTHQQTRFLMSEFAKQPHPDAAHRERLSHEIPGLSPRQVQVWFQNRRAKIKRLRVDDRDRMVQMRAVPDDFDNVQALHSPYGAVNGLGTSVSTSGLGSTGSPYGNQGVKALLLDLRKPVGDSYMSPSGLSQSFGGIDIDQSGPVAHSEIPTSSSSMYGDRYVVTGGSSAASTPGLGYRSSASFWNATANTMDVSLSHHRSEMRDSQPLQRREWNSRHTPDTAQAPLSFYQSGATSASNSSDRQISYPGSSAGTSGDCEPQAYLHQSSLPSRGTVDSTGLEESNQSRSGSPPASTTAPLAIEFNFKDPFRALSASAKFPDRSQGLPPLKADTSSLASYATGPLSAPLNLPRQQPFHVQTKSYREYTASQLSAPIQAPGDFTRLFRAPTPNRDVSSRPLKDLFGHGVL</sequence>